<dbReference type="InterPro" id="IPR052819">
    <property type="entry name" value="Chromatin_regulatory_protein"/>
</dbReference>
<feature type="region of interest" description="Disordered" evidence="5">
    <location>
        <begin position="835"/>
        <end position="940"/>
    </location>
</feature>
<evidence type="ECO:0000256" key="1">
    <source>
        <dbReference type="ARBA" id="ARBA00022723"/>
    </source>
</evidence>
<organism evidence="7 8">
    <name type="scientific">Penicillium arizonense</name>
    <dbReference type="NCBI Taxonomy" id="1835702"/>
    <lineage>
        <taxon>Eukaryota</taxon>
        <taxon>Fungi</taxon>
        <taxon>Dikarya</taxon>
        <taxon>Ascomycota</taxon>
        <taxon>Pezizomycotina</taxon>
        <taxon>Eurotiomycetes</taxon>
        <taxon>Eurotiomycetidae</taxon>
        <taxon>Eurotiales</taxon>
        <taxon>Aspergillaceae</taxon>
        <taxon>Penicillium</taxon>
    </lineage>
</organism>
<feature type="compositionally biased region" description="Basic residues" evidence="5">
    <location>
        <begin position="1"/>
        <end position="13"/>
    </location>
</feature>
<evidence type="ECO:0000256" key="3">
    <source>
        <dbReference type="ARBA" id="ARBA00022833"/>
    </source>
</evidence>
<dbReference type="PROSITE" id="PS50016">
    <property type="entry name" value="ZF_PHD_2"/>
    <property type="match status" value="1"/>
</dbReference>
<evidence type="ECO:0000256" key="2">
    <source>
        <dbReference type="ARBA" id="ARBA00022771"/>
    </source>
</evidence>
<dbReference type="PROSITE" id="PS01359">
    <property type="entry name" value="ZF_PHD_1"/>
    <property type="match status" value="1"/>
</dbReference>
<dbReference type="GO" id="GO:0032221">
    <property type="term" value="C:Rpd3S complex"/>
    <property type="evidence" value="ECO:0007669"/>
    <property type="project" value="TreeGrafter"/>
</dbReference>
<evidence type="ECO:0000259" key="6">
    <source>
        <dbReference type="PROSITE" id="PS50016"/>
    </source>
</evidence>
<evidence type="ECO:0000313" key="8">
    <source>
        <dbReference type="Proteomes" id="UP000177622"/>
    </source>
</evidence>
<dbReference type="Proteomes" id="UP000177622">
    <property type="component" value="Unassembled WGS sequence"/>
</dbReference>
<dbReference type="SUPFAM" id="SSF57903">
    <property type="entry name" value="FYVE/PHD zinc finger"/>
    <property type="match status" value="2"/>
</dbReference>
<dbReference type="GO" id="GO:0006357">
    <property type="term" value="P:regulation of transcription by RNA polymerase II"/>
    <property type="evidence" value="ECO:0007669"/>
    <property type="project" value="TreeGrafter"/>
</dbReference>
<keyword evidence="8" id="KW-1185">Reference proteome</keyword>
<dbReference type="InterPro" id="IPR019786">
    <property type="entry name" value="Zinc_finger_PHD-type_CS"/>
</dbReference>
<feature type="region of interest" description="Disordered" evidence="5">
    <location>
        <begin position="298"/>
        <end position="342"/>
    </location>
</feature>
<dbReference type="InterPro" id="IPR019787">
    <property type="entry name" value="Znf_PHD-finger"/>
</dbReference>
<dbReference type="Pfam" id="PF00628">
    <property type="entry name" value="PHD"/>
    <property type="match status" value="2"/>
</dbReference>
<dbReference type="InterPro" id="IPR011011">
    <property type="entry name" value="Znf_FYVE_PHD"/>
</dbReference>
<dbReference type="PANTHER" id="PTHR47636:SF1">
    <property type="entry name" value="TRANSCRIPTIONAL REGULATORY PROTEIN RCO1"/>
    <property type="match status" value="1"/>
</dbReference>
<feature type="region of interest" description="Disordered" evidence="5">
    <location>
        <begin position="1"/>
        <end position="110"/>
    </location>
</feature>
<dbReference type="STRING" id="1835702.A0A1F5LQR2"/>
<feature type="region of interest" description="Disordered" evidence="5">
    <location>
        <begin position="430"/>
        <end position="452"/>
    </location>
</feature>
<dbReference type="GeneID" id="34573909"/>
<name>A0A1F5LQR2_PENAI</name>
<comment type="caution">
    <text evidence="7">The sequence shown here is derived from an EMBL/GenBank/DDBJ whole genome shotgun (WGS) entry which is preliminary data.</text>
</comment>
<evidence type="ECO:0000313" key="7">
    <source>
        <dbReference type="EMBL" id="OGE55542.1"/>
    </source>
</evidence>
<dbReference type="InterPro" id="IPR001965">
    <property type="entry name" value="Znf_PHD"/>
</dbReference>
<evidence type="ECO:0000256" key="5">
    <source>
        <dbReference type="SAM" id="MobiDB-lite"/>
    </source>
</evidence>
<dbReference type="InterPro" id="IPR013083">
    <property type="entry name" value="Znf_RING/FYVE/PHD"/>
</dbReference>
<accession>A0A1F5LQR2</accession>
<gene>
    <name evidence="7" type="ORF">PENARI_c004G06058</name>
</gene>
<dbReference type="AlphaFoldDB" id="A0A1F5LQR2"/>
<feature type="domain" description="PHD-type" evidence="6">
    <location>
        <begin position="496"/>
        <end position="545"/>
    </location>
</feature>
<protein>
    <recommendedName>
        <fullName evidence="6">PHD-type domain-containing protein</fullName>
    </recommendedName>
</protein>
<dbReference type="Gene3D" id="3.30.40.10">
    <property type="entry name" value="Zinc/RING finger domain, C3HC4 (zinc finger)"/>
    <property type="match status" value="2"/>
</dbReference>
<keyword evidence="2 4" id="KW-0863">Zinc-finger</keyword>
<proteinExistence type="predicted"/>
<dbReference type="CDD" id="cd15532">
    <property type="entry name" value="PHD2_CHD_II"/>
    <property type="match status" value="1"/>
</dbReference>
<feature type="compositionally biased region" description="Polar residues" evidence="5">
    <location>
        <begin position="864"/>
        <end position="876"/>
    </location>
</feature>
<sequence>MDSVRRFSKRIRARTTATATPSEAEKTSQPLPPAPTGPTPSGRQASSQPKRRKLQKKPPGTSKPKPQVPTMKPIGEYPSIAEYRGAGVTPPSTQRVATVPDARETERGLESGTETLTVDKSPAEDIAGEADIAITTEVATPANELDPAFPPPDPSTNNSDFISVLDSLPLPTSEKYNIPKLKYTVKLAINHSIEGGHAKSALALLYFWANAIEDEFRLSLIANLGGGQAANDELRLALLSMINHSYSDARNWYQNYVDTGAARLPDMPSGEDSSLSSVKSAEQGPAFKISDIYRDTSGSRPEELFASGKTNTAPLKRPKKPCPVNERSFKRKRGWEGDPELDESLQAKRRDYDGRTIHDNAPVVQYSACRDELGPPDAIEHPYNFDNPTEINRSRSLPVGSASILDLALHGDKTKAPSIVSARNSVFAGMNGGSRRQSMKKSHPIDTQRARSLSVDTTVSSLSSLSNSVYSVRFNDWAADHEPRRMPNSIEPPENSDNCHHCGKGGELLCCDTCDNAFHFNCLDPPLDPKNPPQGEWHCPKCSIRNSFSTLIAHSKHFKKTEFQVPQEIKDHFEGVNEGIVFDRDYARNPKHQRYYKPAPHLPRLTKAPKQDGPTIYANPQHLRETDAKGDLIRCSKCGHTSGGRPIITCDYCPCRFHLDCLDPPRAHPPNPKVGWMCPNHVTPEDMIATKEVDGFQHFRRVRRPKNMKFIDCDIRLPDDPNQSIFDDDWKARRARFYAGDVVLKFISTVKDNHFERQTKYANNVEQKCLDLTKKITEDYLARNGLTGASDAQSMNNLASDLEQQISTSVRGMITGAPVSTADFDAASALLGLSRADHPAPGESHMTDPPSPKAGSRTDEGITVESSHATSPTSLNPPKAPKAPSHASQQSEHDDADLLPRIPVFTSAMFKRNKRSRADDKDQDSVEEPAQKRLHTSDTE</sequence>
<dbReference type="CDD" id="cd15534">
    <property type="entry name" value="PHD2_PHF12_Rco1"/>
    <property type="match status" value="1"/>
</dbReference>
<keyword evidence="3" id="KW-0862">Zinc</keyword>
<keyword evidence="1" id="KW-0479">Metal-binding</keyword>
<dbReference type="SMART" id="SM00249">
    <property type="entry name" value="PHD"/>
    <property type="match status" value="2"/>
</dbReference>
<dbReference type="EMBL" id="LXJU01000004">
    <property type="protein sequence ID" value="OGE55542.1"/>
    <property type="molecule type" value="Genomic_DNA"/>
</dbReference>
<dbReference type="OrthoDB" id="5876363at2759"/>
<reference evidence="7 8" key="1">
    <citation type="journal article" date="2016" name="Sci. Rep.">
        <title>Penicillium arizonense, a new, genome sequenced fungal species, reveals a high chemical diversity in secreted metabolites.</title>
        <authorList>
            <person name="Grijseels S."/>
            <person name="Nielsen J.C."/>
            <person name="Randelovic M."/>
            <person name="Nielsen J."/>
            <person name="Nielsen K.F."/>
            <person name="Workman M."/>
            <person name="Frisvad J.C."/>
        </authorList>
    </citation>
    <scope>NUCLEOTIDE SEQUENCE [LARGE SCALE GENOMIC DNA]</scope>
    <source>
        <strain evidence="7 8">CBS 141311</strain>
    </source>
</reference>
<dbReference type="GO" id="GO:0008270">
    <property type="term" value="F:zinc ion binding"/>
    <property type="evidence" value="ECO:0007669"/>
    <property type="project" value="UniProtKB-KW"/>
</dbReference>
<dbReference type="PANTHER" id="PTHR47636">
    <property type="entry name" value="TRANSCRIPTIONAL REGULATORY PROTEIN RCO1"/>
    <property type="match status" value="1"/>
</dbReference>
<dbReference type="RefSeq" id="XP_022490971.1">
    <property type="nucleotide sequence ID" value="XM_022629175.1"/>
</dbReference>
<feature type="compositionally biased region" description="Basic and acidic residues" evidence="5">
    <location>
        <begin position="916"/>
        <end position="940"/>
    </location>
</feature>
<evidence type="ECO:0000256" key="4">
    <source>
        <dbReference type="PROSITE-ProRule" id="PRU00146"/>
    </source>
</evidence>